<feature type="transmembrane region" description="Helical" evidence="2">
    <location>
        <begin position="183"/>
        <end position="203"/>
    </location>
</feature>
<keyword evidence="5" id="KW-1185">Reference proteome</keyword>
<feature type="domain" description="TPM" evidence="3">
    <location>
        <begin position="38"/>
        <end position="160"/>
    </location>
</feature>
<organism evidence="4 5">
    <name type="scientific">Breznakiella homolactica</name>
    <dbReference type="NCBI Taxonomy" id="2798577"/>
    <lineage>
        <taxon>Bacteria</taxon>
        <taxon>Pseudomonadati</taxon>
        <taxon>Spirochaetota</taxon>
        <taxon>Spirochaetia</taxon>
        <taxon>Spirochaetales</taxon>
        <taxon>Breznakiellaceae</taxon>
        <taxon>Breznakiella</taxon>
    </lineage>
</organism>
<evidence type="ECO:0000313" key="5">
    <source>
        <dbReference type="Proteomes" id="UP000595917"/>
    </source>
</evidence>
<dbReference type="Gene3D" id="3.10.310.50">
    <property type="match status" value="1"/>
</dbReference>
<keyword evidence="2" id="KW-1133">Transmembrane helix</keyword>
<dbReference type="EMBL" id="CP067089">
    <property type="protein sequence ID" value="QQO08916.1"/>
    <property type="molecule type" value="Genomic_DNA"/>
</dbReference>
<dbReference type="AlphaFoldDB" id="A0A7T8BA22"/>
<gene>
    <name evidence="4" type="ORF">JFL75_18595</name>
</gene>
<accession>A0A7T8BA22</accession>
<evidence type="ECO:0000256" key="1">
    <source>
        <dbReference type="SAM" id="MobiDB-lite"/>
    </source>
</evidence>
<dbReference type="Proteomes" id="UP000595917">
    <property type="component" value="Chromosome"/>
</dbReference>
<dbReference type="KEGG" id="bhc:JFL75_18595"/>
<evidence type="ECO:0000313" key="4">
    <source>
        <dbReference type="EMBL" id="QQO08916.1"/>
    </source>
</evidence>
<sequence>MNRKPWHTLRKIIPFAVVLCLAVPGLYALDVPPLKGPVNDLASVMTAAQREELTSYLMALDEQTSVQMAVLTVPSLEGDSLESFAEQVFKTWKLGQAGKDNGALLLVVMDERAVRIEVGYGLESELTDIKSGLIIREVIIPAFQDGRYGAGITAGIKNMAGIATGNEEIVSKRVREGGSSGSGTAGIFFSYVFFLFMIVLIAASRRGRRRGRRYYGGGPYYRGGGSSGSSFSSRGGGSSGGSSFSGGGGRSGGGGASGRW</sequence>
<proteinExistence type="predicted"/>
<dbReference type="Pfam" id="PF04536">
    <property type="entry name" value="TPM_phosphatase"/>
    <property type="match status" value="1"/>
</dbReference>
<name>A0A7T8BA22_9SPIR</name>
<evidence type="ECO:0000256" key="2">
    <source>
        <dbReference type="SAM" id="Phobius"/>
    </source>
</evidence>
<evidence type="ECO:0000259" key="3">
    <source>
        <dbReference type="Pfam" id="PF04536"/>
    </source>
</evidence>
<dbReference type="InterPro" id="IPR007621">
    <property type="entry name" value="TPM_dom"/>
</dbReference>
<dbReference type="PANTHER" id="PTHR30373">
    <property type="entry name" value="UPF0603 PROTEIN YGCG"/>
    <property type="match status" value="1"/>
</dbReference>
<keyword evidence="2" id="KW-0472">Membrane</keyword>
<keyword evidence="2" id="KW-0812">Transmembrane</keyword>
<dbReference type="RefSeq" id="WP_215626222.1">
    <property type="nucleotide sequence ID" value="NZ_CP067089.2"/>
</dbReference>
<feature type="region of interest" description="Disordered" evidence="1">
    <location>
        <begin position="226"/>
        <end position="260"/>
    </location>
</feature>
<reference evidence="4" key="1">
    <citation type="submission" date="2021-01" db="EMBL/GenBank/DDBJ databases">
        <title>Description of Breznakiella homolactica.</title>
        <authorList>
            <person name="Song Y."/>
            <person name="Brune A."/>
        </authorList>
    </citation>
    <scope>NUCLEOTIDE SEQUENCE</scope>
    <source>
        <strain evidence="4">RmG30</strain>
    </source>
</reference>
<feature type="compositionally biased region" description="Gly residues" evidence="1">
    <location>
        <begin position="234"/>
        <end position="260"/>
    </location>
</feature>
<dbReference type="PANTHER" id="PTHR30373:SF2">
    <property type="entry name" value="UPF0603 PROTEIN YGCG"/>
    <property type="match status" value="1"/>
</dbReference>
<protein>
    <submittedName>
        <fullName evidence="4">TPM domain-containing protein</fullName>
    </submittedName>
</protein>